<dbReference type="SUPFAM" id="SSF51419">
    <property type="entry name" value="PLP-binding barrel"/>
    <property type="match status" value="1"/>
</dbReference>
<dbReference type="SUPFAM" id="SSF50621">
    <property type="entry name" value="Alanine racemase C-terminal domain-like"/>
    <property type="match status" value="1"/>
</dbReference>
<dbReference type="GO" id="GO:0009089">
    <property type="term" value="P:lysine biosynthetic process via diaminopimelate"/>
    <property type="evidence" value="ECO:0007669"/>
    <property type="project" value="InterPro"/>
</dbReference>
<dbReference type="PROSITE" id="PS00879">
    <property type="entry name" value="ODR_DC_2_2"/>
    <property type="match status" value="1"/>
</dbReference>
<dbReference type="InterPro" id="IPR022657">
    <property type="entry name" value="De-COase2_CS"/>
</dbReference>
<protein>
    <recommendedName>
        <fullName evidence="8">Diaminopimelate decarboxylase</fullName>
    </recommendedName>
</protein>
<dbReference type="AlphaFoldDB" id="A0A382CUY4"/>
<accession>A0A382CUY4</accession>
<dbReference type="CDD" id="cd06828">
    <property type="entry name" value="PLPDE_III_DapDC"/>
    <property type="match status" value="1"/>
</dbReference>
<evidence type="ECO:0000256" key="2">
    <source>
        <dbReference type="ARBA" id="ARBA00022793"/>
    </source>
</evidence>
<dbReference type="InterPro" id="IPR022644">
    <property type="entry name" value="De-COase2_N"/>
</dbReference>
<feature type="non-terminal residue" evidence="7">
    <location>
        <position position="1"/>
    </location>
</feature>
<evidence type="ECO:0000259" key="6">
    <source>
        <dbReference type="Pfam" id="PF02784"/>
    </source>
</evidence>
<dbReference type="EMBL" id="UINC01036156">
    <property type="protein sequence ID" value="SVB29689.1"/>
    <property type="molecule type" value="Genomic_DNA"/>
</dbReference>
<evidence type="ECO:0000256" key="3">
    <source>
        <dbReference type="ARBA" id="ARBA00022898"/>
    </source>
</evidence>
<evidence type="ECO:0000259" key="5">
    <source>
        <dbReference type="Pfam" id="PF00278"/>
    </source>
</evidence>
<dbReference type="HAMAP" id="MF_02120">
    <property type="entry name" value="LysA"/>
    <property type="match status" value="1"/>
</dbReference>
<dbReference type="InterPro" id="IPR002986">
    <property type="entry name" value="DAP_deCOOHase_LysA"/>
</dbReference>
<sequence length="419" mass="45810">VDHFHYSNDRYLVEEVPLAEVAEAVGTPCYVYSRATIERHWRVFDAAFGQYPHKVCYSVKANSSLAVLDLLARLGSGFDIVSGGELERVLRAGGGPSDVVFSGVGKSKSEIQRALQIDVGCLNLESESELYRVAEIANELAVKAPIAIRINPDVDPLTHPYIATGLRDNKFGVAMQEALAVFKRAADMGSIEIKGVACHIGSQLTETGPFVDALEKVVDFVEQLTNHGIELEHLDIGGGLGIHYHDENPPDPETYTGAVIEVLERRGCRLPVVIEPGRAIVGNAGVLLTRVEYLKHGDHRNFAVVDAGMNDLLRPALYQGFHEILPLQQQGSASRPRVYDVVGPVCESADFLGHKRSLAIAEGDLLALRSVGAYGFVMSSVYNSRVRPAEVIVDGDRFHVVRKRETVDQLMENECLFPG</sequence>
<dbReference type="Pfam" id="PF00278">
    <property type="entry name" value="Orn_DAP_Arg_deC"/>
    <property type="match status" value="1"/>
</dbReference>
<evidence type="ECO:0000256" key="1">
    <source>
        <dbReference type="ARBA" id="ARBA00001933"/>
    </source>
</evidence>
<feature type="domain" description="Orn/DAP/Arg decarboxylase 2 N-terminal" evidence="6">
    <location>
        <begin position="35"/>
        <end position="282"/>
    </location>
</feature>
<dbReference type="PRINTS" id="PR01179">
    <property type="entry name" value="ODADCRBXLASE"/>
</dbReference>
<feature type="domain" description="Orn/DAP/Arg decarboxylase 2 C-terminal" evidence="5">
    <location>
        <begin position="29"/>
        <end position="372"/>
    </location>
</feature>
<dbReference type="PANTHER" id="PTHR43727">
    <property type="entry name" value="DIAMINOPIMELATE DECARBOXYLASE"/>
    <property type="match status" value="1"/>
</dbReference>
<dbReference type="InterPro" id="IPR009006">
    <property type="entry name" value="Ala_racemase/Decarboxylase_C"/>
</dbReference>
<dbReference type="InterPro" id="IPR022643">
    <property type="entry name" value="De-COase2_C"/>
</dbReference>
<keyword evidence="4" id="KW-0456">Lyase</keyword>
<evidence type="ECO:0008006" key="8">
    <source>
        <dbReference type="Google" id="ProtNLM"/>
    </source>
</evidence>
<keyword evidence="3" id="KW-0663">Pyridoxal phosphate</keyword>
<proteinExistence type="inferred from homology"/>
<comment type="cofactor">
    <cofactor evidence="1">
        <name>pyridoxal 5'-phosphate</name>
        <dbReference type="ChEBI" id="CHEBI:597326"/>
    </cofactor>
</comment>
<dbReference type="PANTHER" id="PTHR43727:SF2">
    <property type="entry name" value="GROUP IV DECARBOXYLASE"/>
    <property type="match status" value="1"/>
</dbReference>
<keyword evidence="2" id="KW-0210">Decarboxylase</keyword>
<organism evidence="7">
    <name type="scientific">marine metagenome</name>
    <dbReference type="NCBI Taxonomy" id="408172"/>
    <lineage>
        <taxon>unclassified sequences</taxon>
        <taxon>metagenomes</taxon>
        <taxon>ecological metagenomes</taxon>
    </lineage>
</organism>
<dbReference type="InterPro" id="IPR000183">
    <property type="entry name" value="Orn/DAP/Arg_de-COase"/>
</dbReference>
<dbReference type="NCBIfam" id="TIGR01048">
    <property type="entry name" value="lysA"/>
    <property type="match status" value="1"/>
</dbReference>
<dbReference type="InterPro" id="IPR029066">
    <property type="entry name" value="PLP-binding_barrel"/>
</dbReference>
<evidence type="ECO:0000256" key="4">
    <source>
        <dbReference type="ARBA" id="ARBA00023239"/>
    </source>
</evidence>
<dbReference type="FunFam" id="3.20.20.10:FF:000003">
    <property type="entry name" value="Diaminopimelate decarboxylase"/>
    <property type="match status" value="1"/>
</dbReference>
<dbReference type="GO" id="GO:0008836">
    <property type="term" value="F:diaminopimelate decarboxylase activity"/>
    <property type="evidence" value="ECO:0007669"/>
    <property type="project" value="InterPro"/>
</dbReference>
<gene>
    <name evidence="7" type="ORF">METZ01_LOCUS182543</name>
</gene>
<dbReference type="Gene3D" id="2.40.37.10">
    <property type="entry name" value="Lyase, Ornithine Decarboxylase, Chain A, domain 1"/>
    <property type="match status" value="1"/>
</dbReference>
<reference evidence="7" key="1">
    <citation type="submission" date="2018-05" db="EMBL/GenBank/DDBJ databases">
        <authorList>
            <person name="Lanie J.A."/>
            <person name="Ng W.-L."/>
            <person name="Kazmierczak K.M."/>
            <person name="Andrzejewski T.M."/>
            <person name="Davidsen T.M."/>
            <person name="Wayne K.J."/>
            <person name="Tettelin H."/>
            <person name="Glass J.I."/>
            <person name="Rusch D."/>
            <person name="Podicherti R."/>
            <person name="Tsui H.-C.T."/>
            <person name="Winkler M.E."/>
        </authorList>
    </citation>
    <scope>NUCLEOTIDE SEQUENCE</scope>
</reference>
<name>A0A382CUY4_9ZZZZ</name>
<dbReference type="PRINTS" id="PR01181">
    <property type="entry name" value="DAPDCRBXLASE"/>
</dbReference>
<dbReference type="Pfam" id="PF02784">
    <property type="entry name" value="Orn_Arg_deC_N"/>
    <property type="match status" value="1"/>
</dbReference>
<dbReference type="Gene3D" id="3.20.20.10">
    <property type="entry name" value="Alanine racemase"/>
    <property type="match status" value="1"/>
</dbReference>
<evidence type="ECO:0000313" key="7">
    <source>
        <dbReference type="EMBL" id="SVB29689.1"/>
    </source>
</evidence>